<feature type="compositionally biased region" description="Low complexity" evidence="1">
    <location>
        <begin position="49"/>
        <end position="62"/>
    </location>
</feature>
<evidence type="ECO:0000313" key="3">
    <source>
        <dbReference type="Proteomes" id="UP001497383"/>
    </source>
</evidence>
<reference evidence="2 3" key="1">
    <citation type="submission" date="2024-03" db="EMBL/GenBank/DDBJ databases">
        <authorList>
            <person name="Brejova B."/>
        </authorList>
    </citation>
    <scope>NUCLEOTIDE SEQUENCE [LARGE SCALE GENOMIC DNA]</scope>
    <source>
        <strain evidence="2 3">CBS 14171</strain>
    </source>
</reference>
<protein>
    <submittedName>
        <fullName evidence="2">Uncharacterized protein</fullName>
    </submittedName>
</protein>
<accession>A0ABP0ZWA9</accession>
<feature type="compositionally biased region" description="Polar residues" evidence="1">
    <location>
        <begin position="21"/>
        <end position="43"/>
    </location>
</feature>
<dbReference type="Proteomes" id="UP001497383">
    <property type="component" value="Chromosome 8"/>
</dbReference>
<feature type="region of interest" description="Disordered" evidence="1">
    <location>
        <begin position="1"/>
        <end position="70"/>
    </location>
</feature>
<dbReference type="EMBL" id="OZ022412">
    <property type="protein sequence ID" value="CAK9442317.1"/>
    <property type="molecule type" value="Genomic_DNA"/>
</dbReference>
<organism evidence="2 3">
    <name type="scientific">Lodderomyces beijingensis</name>
    <dbReference type="NCBI Taxonomy" id="1775926"/>
    <lineage>
        <taxon>Eukaryota</taxon>
        <taxon>Fungi</taxon>
        <taxon>Dikarya</taxon>
        <taxon>Ascomycota</taxon>
        <taxon>Saccharomycotina</taxon>
        <taxon>Pichiomycetes</taxon>
        <taxon>Debaryomycetaceae</taxon>
        <taxon>Candida/Lodderomyces clade</taxon>
        <taxon>Lodderomyces</taxon>
    </lineage>
</organism>
<keyword evidence="3" id="KW-1185">Reference proteome</keyword>
<sequence>MEMKEKMIENDPTAPPPYEAQASSSSTVQEGTTGAPSSSSSWPTDEKQQQQQQQPHQQFDQQASWDKDPHSYHTVDRKLEYCCTTSKCTNDGFVCAAYVSSDSKKKYDKSKTYTDDELRVLQQNGIAITLLKWLCDKRVDDHLLMEIYTFIPPQFGTQDFENEYKLFGTVKRYCYPWYDCFVFQIYPDPTRPDQHQISFNLFSHAVHPISDYIYNGERHRWVDEEKYNASFMYHQHHHHHRKRSMGLFRSKPEYEFQHTLLRHDQPSLTDFWNGRDNYLEMDSSSPLLNPAPGKKGTMLGDFYGWQDFGKLTVKSGRCPVLTIRDTQARSDLDPECVMSVGTDALVSACISKVLLHQKIRLGDDPQRDFQLSQLNHRA</sequence>
<name>A0ABP0ZWA9_9ASCO</name>
<evidence type="ECO:0000313" key="2">
    <source>
        <dbReference type="EMBL" id="CAK9442317.1"/>
    </source>
</evidence>
<dbReference type="GeneID" id="92211256"/>
<gene>
    <name evidence="2" type="ORF">LODBEIA_P60600</name>
</gene>
<evidence type="ECO:0000256" key="1">
    <source>
        <dbReference type="SAM" id="MobiDB-lite"/>
    </source>
</evidence>
<proteinExistence type="predicted"/>
<dbReference type="RefSeq" id="XP_066832998.1">
    <property type="nucleotide sequence ID" value="XM_066976462.1"/>
</dbReference>